<feature type="non-terminal residue" evidence="2">
    <location>
        <position position="1"/>
    </location>
</feature>
<dbReference type="STRING" id="452589.G9NP70"/>
<accession>G9NP70</accession>
<name>G9NP70_HYPAI</name>
<dbReference type="PANTHER" id="PTHR34598:SF3">
    <property type="entry name" value="OXIDOREDUCTASE AN1597"/>
    <property type="match status" value="1"/>
</dbReference>
<evidence type="ECO:0000313" key="2">
    <source>
        <dbReference type="EMBL" id="EHK47855.1"/>
    </source>
</evidence>
<proteinExistence type="inferred from homology"/>
<protein>
    <submittedName>
        <fullName evidence="2">Uncharacterized protein</fullName>
    </submittedName>
</protein>
<dbReference type="HOGENOM" id="CLU_2339142_0_0_1"/>
<evidence type="ECO:0000256" key="1">
    <source>
        <dbReference type="ARBA" id="ARBA00023604"/>
    </source>
</evidence>
<dbReference type="NCBIfam" id="NF041278">
    <property type="entry name" value="CmcJ_NvfI_EfuI"/>
    <property type="match status" value="1"/>
</dbReference>
<comment type="caution">
    <text evidence="2">The sequence shown here is derived from an EMBL/GenBank/DDBJ whole genome shotgun (WGS) entry which is preliminary data.</text>
</comment>
<keyword evidence="3" id="KW-1185">Reference proteome</keyword>
<dbReference type="OrthoDB" id="412788at2759"/>
<organism evidence="2 3">
    <name type="scientific">Hypocrea atroviridis (strain ATCC 20476 / IMI 206040)</name>
    <name type="common">Trichoderma atroviride</name>
    <dbReference type="NCBI Taxonomy" id="452589"/>
    <lineage>
        <taxon>Eukaryota</taxon>
        <taxon>Fungi</taxon>
        <taxon>Dikarya</taxon>
        <taxon>Ascomycota</taxon>
        <taxon>Pezizomycotina</taxon>
        <taxon>Sordariomycetes</taxon>
        <taxon>Hypocreomycetidae</taxon>
        <taxon>Hypocreales</taxon>
        <taxon>Hypocreaceae</taxon>
        <taxon>Trichoderma</taxon>
    </lineage>
</organism>
<gene>
    <name evidence="2" type="ORF">TRIATDRAFT_193309</name>
</gene>
<dbReference type="EMBL" id="ABDG02000020">
    <property type="protein sequence ID" value="EHK47855.1"/>
    <property type="molecule type" value="Genomic_DNA"/>
</dbReference>
<dbReference type="PANTHER" id="PTHR34598">
    <property type="entry name" value="BLL6449 PROTEIN"/>
    <property type="match status" value="1"/>
</dbReference>
<dbReference type="Proteomes" id="UP000005426">
    <property type="component" value="Unassembled WGS sequence"/>
</dbReference>
<comment type="similarity">
    <text evidence="1">Belongs to the asaB hydroxylase/desaturase family.</text>
</comment>
<dbReference type="GO" id="GO:0016491">
    <property type="term" value="F:oxidoreductase activity"/>
    <property type="evidence" value="ECO:0007669"/>
    <property type="project" value="InterPro"/>
</dbReference>
<sequence>PLAMYSSSTVKLQDLVPADLVRRKYVGETYYSTYNPEHRWYYLSGQKPKEVTMLKIHDTDKDAAVRCNLHSSFQPLGFGDKDGRESVEVRALMFDSVE</sequence>
<evidence type="ECO:0000313" key="3">
    <source>
        <dbReference type="Proteomes" id="UP000005426"/>
    </source>
</evidence>
<dbReference type="AlphaFoldDB" id="G9NP70"/>
<reference evidence="2 3" key="1">
    <citation type="journal article" date="2011" name="Genome Biol.">
        <title>Comparative genome sequence analysis underscores mycoparasitism as the ancestral life style of Trichoderma.</title>
        <authorList>
            <person name="Kubicek C.P."/>
            <person name="Herrera-Estrella A."/>
            <person name="Seidl-Seiboth V."/>
            <person name="Martinez D.A."/>
            <person name="Druzhinina I.S."/>
            <person name="Thon M."/>
            <person name="Zeilinger S."/>
            <person name="Casas-Flores S."/>
            <person name="Horwitz B.A."/>
            <person name="Mukherjee P.K."/>
            <person name="Mukherjee M."/>
            <person name="Kredics L."/>
            <person name="Alcaraz L.D."/>
            <person name="Aerts A."/>
            <person name="Antal Z."/>
            <person name="Atanasova L."/>
            <person name="Cervantes-Badillo M.G."/>
            <person name="Challacombe J."/>
            <person name="Chertkov O."/>
            <person name="McCluskey K."/>
            <person name="Coulpier F."/>
            <person name="Deshpande N."/>
            <person name="von Doehren H."/>
            <person name="Ebbole D.J."/>
            <person name="Esquivel-Naranjo E.U."/>
            <person name="Fekete E."/>
            <person name="Flipphi M."/>
            <person name="Glaser F."/>
            <person name="Gomez-Rodriguez E.Y."/>
            <person name="Gruber S."/>
            <person name="Han C."/>
            <person name="Henrissat B."/>
            <person name="Hermosa R."/>
            <person name="Hernandez-Onate M."/>
            <person name="Karaffa L."/>
            <person name="Kosti I."/>
            <person name="Le Crom S."/>
            <person name="Lindquist E."/>
            <person name="Lucas S."/>
            <person name="Luebeck M."/>
            <person name="Luebeck P.S."/>
            <person name="Margeot A."/>
            <person name="Metz B."/>
            <person name="Misra M."/>
            <person name="Nevalainen H."/>
            <person name="Omann M."/>
            <person name="Packer N."/>
            <person name="Perrone G."/>
            <person name="Uresti-Rivera E.E."/>
            <person name="Salamov A."/>
            <person name="Schmoll M."/>
            <person name="Seiboth B."/>
            <person name="Shapiro H."/>
            <person name="Sukno S."/>
            <person name="Tamayo-Ramos J.A."/>
            <person name="Tisch D."/>
            <person name="Wiest A."/>
            <person name="Wilkinson H.H."/>
            <person name="Zhang M."/>
            <person name="Coutinho P.M."/>
            <person name="Kenerley C.M."/>
            <person name="Monte E."/>
            <person name="Baker S.E."/>
            <person name="Grigoriev I.V."/>
        </authorList>
    </citation>
    <scope>NUCLEOTIDE SEQUENCE [LARGE SCALE GENOMIC DNA]</scope>
    <source>
        <strain evidence="3">ATCC 20476 / IMI 206040</strain>
    </source>
</reference>
<dbReference type="InterPro" id="IPR044053">
    <property type="entry name" value="AsaB-like"/>
</dbReference>